<keyword evidence="1" id="KW-0479">Metal-binding</keyword>
<dbReference type="Proteomes" id="UP001239267">
    <property type="component" value="Unassembled WGS sequence"/>
</dbReference>
<dbReference type="InterPro" id="IPR041698">
    <property type="entry name" value="Methyltransf_25"/>
</dbReference>
<keyword evidence="5" id="KW-0808">Transferase</keyword>
<dbReference type="Pfam" id="PF13649">
    <property type="entry name" value="Methyltransf_25"/>
    <property type="match status" value="1"/>
</dbReference>
<dbReference type="RefSeq" id="WP_307356512.1">
    <property type="nucleotide sequence ID" value="NZ_JAUSTB010000001.1"/>
</dbReference>
<dbReference type="SUPFAM" id="SSF53335">
    <property type="entry name" value="S-adenosyl-L-methionine-dependent methyltransferases"/>
    <property type="match status" value="1"/>
</dbReference>
<dbReference type="PANTHER" id="PTHR42912">
    <property type="entry name" value="METHYLTRANSFERASE"/>
    <property type="match status" value="1"/>
</dbReference>
<dbReference type="PANTHER" id="PTHR42912:SF45">
    <property type="entry name" value="23S RRNA (GUANINE(745)-N(1))-METHYLTRANSFERASE"/>
    <property type="match status" value="1"/>
</dbReference>
<dbReference type="GO" id="GO:0052911">
    <property type="term" value="F:23S rRNA (guanine(745)-N(1))-methyltransferase activity"/>
    <property type="evidence" value="ECO:0007669"/>
    <property type="project" value="UniProtKB-EC"/>
</dbReference>
<dbReference type="InterPro" id="IPR050508">
    <property type="entry name" value="Methyltransf_Superfamily"/>
</dbReference>
<organism evidence="5 6">
    <name type="scientific">Pseudarthrobacter niigatensis</name>
    <dbReference type="NCBI Taxonomy" id="369935"/>
    <lineage>
        <taxon>Bacteria</taxon>
        <taxon>Bacillati</taxon>
        <taxon>Actinomycetota</taxon>
        <taxon>Actinomycetes</taxon>
        <taxon>Micrococcales</taxon>
        <taxon>Micrococcaceae</taxon>
        <taxon>Pseudarthrobacter</taxon>
    </lineage>
</organism>
<dbReference type="GO" id="GO:0046872">
    <property type="term" value="F:metal ion binding"/>
    <property type="evidence" value="ECO:0007669"/>
    <property type="project" value="UniProtKB-KW"/>
</dbReference>
<feature type="domain" description="23S rRNA (guanine(745)-N(1))-methyltransferase N-terminal" evidence="4">
    <location>
        <begin position="9"/>
        <end position="49"/>
    </location>
</feature>
<dbReference type="CDD" id="cd02440">
    <property type="entry name" value="AdoMet_MTases"/>
    <property type="match status" value="1"/>
</dbReference>
<keyword evidence="6" id="KW-1185">Reference proteome</keyword>
<keyword evidence="1" id="KW-0862">Zinc</keyword>
<protein>
    <submittedName>
        <fullName evidence="5">23S rRNA (Guanine745-N1)-methyltransferase</fullName>
        <ecNumber evidence="5">2.1.1.187</ecNumber>
    </submittedName>
</protein>
<keyword evidence="5" id="KW-0489">Methyltransferase</keyword>
<comment type="caution">
    <text evidence="5">The sequence shown here is derived from an EMBL/GenBank/DDBJ whole genome shotgun (WGS) entry which is preliminary data.</text>
</comment>
<dbReference type="InterPro" id="IPR048647">
    <property type="entry name" value="RlmA_N"/>
</dbReference>
<feature type="binding site" evidence="2">
    <location>
        <position position="76"/>
    </location>
    <ligand>
        <name>S-adenosyl-L-methionine</name>
        <dbReference type="ChEBI" id="CHEBI:59789"/>
    </ligand>
</feature>
<proteinExistence type="predicted"/>
<feature type="domain" description="Methyltransferase" evidence="3">
    <location>
        <begin position="98"/>
        <end position="186"/>
    </location>
</feature>
<gene>
    <name evidence="5" type="ORF">J2T23_000265</name>
</gene>
<dbReference type="AlphaFoldDB" id="A0AAJ1SPQ6"/>
<dbReference type="EC" id="2.1.1.187" evidence="5"/>
<reference evidence="5 6" key="1">
    <citation type="submission" date="2023-07" db="EMBL/GenBank/DDBJ databases">
        <title>Sorghum-associated microbial communities from plants grown in Nebraska, USA.</title>
        <authorList>
            <person name="Schachtman D."/>
        </authorList>
    </citation>
    <scope>NUCLEOTIDE SEQUENCE [LARGE SCALE GENOMIC DNA]</scope>
    <source>
        <strain evidence="5 6">DS1001</strain>
    </source>
</reference>
<dbReference type="InterPro" id="IPR016718">
    <property type="entry name" value="rRNA_m1G-MeTrfase_A_prd"/>
</dbReference>
<dbReference type="EMBL" id="JAUSTB010000001">
    <property type="protein sequence ID" value="MDQ0144391.1"/>
    <property type="molecule type" value="Genomic_DNA"/>
</dbReference>
<evidence type="ECO:0000256" key="1">
    <source>
        <dbReference type="PIRSR" id="PIRSR018249-1"/>
    </source>
</evidence>
<feature type="binding site" evidence="1">
    <location>
        <position position="32"/>
    </location>
    <ligand>
        <name>Zn(2+)</name>
        <dbReference type="ChEBI" id="CHEBI:29105"/>
    </ligand>
</feature>
<dbReference type="Pfam" id="PF21302">
    <property type="entry name" value="Zn_ribbon_RlmA"/>
    <property type="match status" value="1"/>
</dbReference>
<keyword evidence="2" id="KW-0949">S-adenosyl-L-methionine</keyword>
<evidence type="ECO:0000256" key="2">
    <source>
        <dbReference type="PIRSR" id="PIRSR018249-2"/>
    </source>
</evidence>
<evidence type="ECO:0000313" key="6">
    <source>
        <dbReference type="Proteomes" id="UP001239267"/>
    </source>
</evidence>
<name>A0AAJ1SPQ6_9MICC</name>
<feature type="binding site" evidence="1">
    <location>
        <position position="36"/>
    </location>
    <ligand>
        <name>Zn(2+)</name>
        <dbReference type="ChEBI" id="CHEBI:29105"/>
    </ligand>
</feature>
<evidence type="ECO:0000313" key="5">
    <source>
        <dbReference type="EMBL" id="MDQ0144391.1"/>
    </source>
</evidence>
<dbReference type="PIRSF" id="PIRSF018249">
    <property type="entry name" value="MyrA_prd"/>
    <property type="match status" value="1"/>
</dbReference>
<sequence>MPSADLPLLCPVCSRPLEYLPAEATRQPRLSCPEGHNFDAARQGYFNLLVGKGTPFEPDSAAMVASRFAFLGNGHYAPLAHALASAVVPLLREEGAVVLDSGTGTGHYLREILDAAATAGRPASAIGLDISKFALRRAARLNPEAVNLVWDIWRPLPVAENSVDAVTVVFAPRNPEEFARVLRPGGVLAVVTPRPGHLAGIAAVTGMLGIEEGKDERLADAMAGHFEPKTSLDVDIPLTLGRAAAADLAFMGPAGHHLDRDQITARLESSPEPVRDDARFRISVFRPRAQGAP</sequence>
<feature type="binding site" evidence="2">
    <location>
        <begin position="105"/>
        <end position="106"/>
    </location>
    <ligand>
        <name>S-adenosyl-L-methionine</name>
        <dbReference type="ChEBI" id="CHEBI:59789"/>
    </ligand>
</feature>
<evidence type="ECO:0000259" key="3">
    <source>
        <dbReference type="Pfam" id="PF13649"/>
    </source>
</evidence>
<dbReference type="Gene3D" id="3.40.50.150">
    <property type="entry name" value="Vaccinia Virus protein VP39"/>
    <property type="match status" value="1"/>
</dbReference>
<accession>A0AAJ1SPQ6</accession>
<feature type="binding site" evidence="2">
    <location>
        <position position="197"/>
    </location>
    <ligand>
        <name>S-adenosyl-L-methionine</name>
        <dbReference type="ChEBI" id="CHEBI:59789"/>
    </ligand>
</feature>
<dbReference type="InterPro" id="IPR029063">
    <property type="entry name" value="SAM-dependent_MTases_sf"/>
</dbReference>
<evidence type="ECO:0000259" key="4">
    <source>
        <dbReference type="Pfam" id="PF21302"/>
    </source>
</evidence>